<sequence length="274" mass="31858">MSHEHRIGQTAATILKILEITPGRKMDDPHKNVLDMVKRELKGKGSRRVFFYNPDAIGMWIYRKYQSKFSELEKKIQLRMKVDAVYPPLTPVCFGTMYTGLAPQEHGIVKYRKPVLMVDTVFDYLVKEGKKAAIISTEGDSISRIFLGRAIDYYIYPTVEECNDKALDLIERDKYDFMVLYNGNYDYMMHRFGPEGMRALEALDKNIEMFSKIYEKIGEYWKKHPTVLAFAPDHGCHKKLMFMGSHGSKKPYDMETIHFYSFIDSTEQCSVLPP</sequence>
<dbReference type="InterPro" id="IPR017850">
    <property type="entry name" value="Alkaline_phosphatase_core_sf"/>
</dbReference>
<dbReference type="EMBL" id="DWUX01000132">
    <property type="protein sequence ID" value="HJD39799.1"/>
    <property type="molecule type" value="Genomic_DNA"/>
</dbReference>
<protein>
    <submittedName>
        <fullName evidence="1">Alkaline phosphatase family protein</fullName>
    </submittedName>
</protein>
<name>A0A9D2U5C4_9FIRM</name>
<dbReference type="AlphaFoldDB" id="A0A9D2U5C4"/>
<reference evidence="1" key="1">
    <citation type="journal article" date="2021" name="PeerJ">
        <title>Extensive microbial diversity within the chicken gut microbiome revealed by metagenomics and culture.</title>
        <authorList>
            <person name="Gilroy R."/>
            <person name="Ravi A."/>
            <person name="Getino M."/>
            <person name="Pursley I."/>
            <person name="Horton D.L."/>
            <person name="Alikhan N.F."/>
            <person name="Baker D."/>
            <person name="Gharbi K."/>
            <person name="Hall N."/>
            <person name="Watson M."/>
            <person name="Adriaenssens E.M."/>
            <person name="Foster-Nyarko E."/>
            <person name="Jarju S."/>
            <person name="Secka A."/>
            <person name="Antonio M."/>
            <person name="Oren A."/>
            <person name="Chaudhuri R.R."/>
            <person name="La Ragione R."/>
            <person name="Hildebrand F."/>
            <person name="Pallen M.J."/>
        </authorList>
    </citation>
    <scope>NUCLEOTIDE SEQUENCE</scope>
    <source>
        <strain evidence="1">ChiW19-6364</strain>
    </source>
</reference>
<dbReference type="Gene3D" id="3.40.720.10">
    <property type="entry name" value="Alkaline Phosphatase, subunit A"/>
    <property type="match status" value="1"/>
</dbReference>
<dbReference type="Proteomes" id="UP000823850">
    <property type="component" value="Unassembled WGS sequence"/>
</dbReference>
<gene>
    <name evidence="1" type="ORF">H9913_07200</name>
</gene>
<organism evidence="1 2">
    <name type="scientific">Candidatus Blautia stercoripullorum</name>
    <dbReference type="NCBI Taxonomy" id="2838502"/>
    <lineage>
        <taxon>Bacteria</taxon>
        <taxon>Bacillati</taxon>
        <taxon>Bacillota</taxon>
        <taxon>Clostridia</taxon>
        <taxon>Lachnospirales</taxon>
        <taxon>Lachnospiraceae</taxon>
        <taxon>Blautia</taxon>
    </lineage>
</organism>
<dbReference type="SUPFAM" id="SSF53649">
    <property type="entry name" value="Alkaline phosphatase-like"/>
    <property type="match status" value="1"/>
</dbReference>
<evidence type="ECO:0000313" key="1">
    <source>
        <dbReference type="EMBL" id="HJD39799.1"/>
    </source>
</evidence>
<evidence type="ECO:0000313" key="2">
    <source>
        <dbReference type="Proteomes" id="UP000823850"/>
    </source>
</evidence>
<accession>A0A9D2U5C4</accession>
<reference evidence="1" key="2">
    <citation type="submission" date="2021-04" db="EMBL/GenBank/DDBJ databases">
        <authorList>
            <person name="Gilroy R."/>
        </authorList>
    </citation>
    <scope>NUCLEOTIDE SEQUENCE</scope>
    <source>
        <strain evidence="1">ChiW19-6364</strain>
    </source>
</reference>
<comment type="caution">
    <text evidence="1">The sequence shown here is derived from an EMBL/GenBank/DDBJ whole genome shotgun (WGS) entry which is preliminary data.</text>
</comment>
<dbReference type="InterPro" id="IPR002591">
    <property type="entry name" value="Phosphodiest/P_Trfase"/>
</dbReference>
<dbReference type="Pfam" id="PF01663">
    <property type="entry name" value="Phosphodiest"/>
    <property type="match status" value="1"/>
</dbReference>
<proteinExistence type="predicted"/>